<keyword evidence="2" id="KW-1133">Transmembrane helix</keyword>
<evidence type="ECO:0000313" key="3">
    <source>
        <dbReference type="EMBL" id="PHT24760.1"/>
    </source>
</evidence>
<dbReference type="AlphaFoldDB" id="A0A2G2UVJ3"/>
<comment type="caution">
    <text evidence="3">The sequence shown here is derived from an EMBL/GenBank/DDBJ whole genome shotgun (WGS) entry which is preliminary data.</text>
</comment>
<keyword evidence="4" id="KW-1185">Reference proteome</keyword>
<dbReference type="Proteomes" id="UP000224567">
    <property type="component" value="Unassembled WGS sequence"/>
</dbReference>
<accession>A0A2G2UVJ3</accession>
<dbReference type="EMBL" id="MLFT02006594">
    <property type="protein sequence ID" value="PHT24760.1"/>
    <property type="molecule type" value="Genomic_DNA"/>
</dbReference>
<evidence type="ECO:0000313" key="4">
    <source>
        <dbReference type="Proteomes" id="UP000224567"/>
    </source>
</evidence>
<feature type="region of interest" description="Disordered" evidence="1">
    <location>
        <begin position="1"/>
        <end position="64"/>
    </location>
</feature>
<dbReference type="STRING" id="33114.A0A2G2UVJ3"/>
<keyword evidence="2" id="KW-0472">Membrane</keyword>
<feature type="compositionally biased region" description="Basic and acidic residues" evidence="1">
    <location>
        <begin position="16"/>
        <end position="33"/>
    </location>
</feature>
<feature type="transmembrane region" description="Helical" evidence="2">
    <location>
        <begin position="88"/>
        <end position="107"/>
    </location>
</feature>
<proteinExistence type="predicted"/>
<reference evidence="4" key="2">
    <citation type="journal article" date="2017" name="J. Anim. Genet.">
        <title>Multiple reference genome sequences of hot pepper reveal the massive evolution of plant disease resistance genes by retroduplication.</title>
        <authorList>
            <person name="Kim S."/>
            <person name="Park J."/>
            <person name="Yeom S.-I."/>
            <person name="Kim Y.-M."/>
            <person name="Seo E."/>
            <person name="Kim K.-T."/>
            <person name="Kim M.-S."/>
            <person name="Lee J.M."/>
            <person name="Cheong K."/>
            <person name="Shin H.-S."/>
            <person name="Kim S.-B."/>
            <person name="Han K."/>
            <person name="Lee J."/>
            <person name="Park M."/>
            <person name="Lee H.-A."/>
            <person name="Lee H.-Y."/>
            <person name="Lee Y."/>
            <person name="Oh S."/>
            <person name="Lee J.H."/>
            <person name="Choi E."/>
            <person name="Choi E."/>
            <person name="Lee S.E."/>
            <person name="Jeon J."/>
            <person name="Kim H."/>
            <person name="Choi G."/>
            <person name="Song H."/>
            <person name="Lee J."/>
            <person name="Lee S.-C."/>
            <person name="Kwon J.-K."/>
            <person name="Lee H.-Y."/>
            <person name="Koo N."/>
            <person name="Hong Y."/>
            <person name="Kim R.W."/>
            <person name="Kang W.-H."/>
            <person name="Huh J.H."/>
            <person name="Kang B.-C."/>
            <person name="Yang T.-J."/>
            <person name="Lee Y.-H."/>
            <person name="Bennetzen J.L."/>
            <person name="Choi D."/>
        </authorList>
    </citation>
    <scope>NUCLEOTIDE SEQUENCE [LARGE SCALE GENOMIC DNA]</scope>
    <source>
        <strain evidence="4">cv. PBC81</strain>
    </source>
</reference>
<sequence>MVKRHALSNAVDVNEPDQKAKQILEGQKLKSEECSVSQSDDMDVEQDRINKRSKKNRSFTGGLSSWDPYSEGVNTDELEATLAARGEFYDFILSVSLEFLVCGALFFNMQMRLHNDNYPNELYE</sequence>
<gene>
    <name evidence="3" type="ORF">CQW23_35568</name>
</gene>
<reference evidence="3 4" key="1">
    <citation type="journal article" date="2017" name="Genome Biol.">
        <title>New reference genome sequences of hot pepper reveal the massive evolution of plant disease-resistance genes by retroduplication.</title>
        <authorList>
            <person name="Kim S."/>
            <person name="Park J."/>
            <person name="Yeom S.I."/>
            <person name="Kim Y.M."/>
            <person name="Seo E."/>
            <person name="Kim K.T."/>
            <person name="Kim M.S."/>
            <person name="Lee J.M."/>
            <person name="Cheong K."/>
            <person name="Shin H.S."/>
            <person name="Kim S.B."/>
            <person name="Han K."/>
            <person name="Lee J."/>
            <person name="Park M."/>
            <person name="Lee H.A."/>
            <person name="Lee H.Y."/>
            <person name="Lee Y."/>
            <person name="Oh S."/>
            <person name="Lee J.H."/>
            <person name="Choi E."/>
            <person name="Choi E."/>
            <person name="Lee S.E."/>
            <person name="Jeon J."/>
            <person name="Kim H."/>
            <person name="Choi G."/>
            <person name="Song H."/>
            <person name="Lee J."/>
            <person name="Lee S.C."/>
            <person name="Kwon J.K."/>
            <person name="Lee H.Y."/>
            <person name="Koo N."/>
            <person name="Hong Y."/>
            <person name="Kim R.W."/>
            <person name="Kang W.H."/>
            <person name="Huh J.H."/>
            <person name="Kang B.C."/>
            <person name="Yang T.J."/>
            <person name="Lee Y.H."/>
            <person name="Bennetzen J.L."/>
            <person name="Choi D."/>
        </authorList>
    </citation>
    <scope>NUCLEOTIDE SEQUENCE [LARGE SCALE GENOMIC DNA]</scope>
    <source>
        <strain evidence="4">cv. PBC81</strain>
    </source>
</reference>
<keyword evidence="2" id="KW-0812">Transmembrane</keyword>
<evidence type="ECO:0000256" key="1">
    <source>
        <dbReference type="SAM" id="MobiDB-lite"/>
    </source>
</evidence>
<name>A0A2G2UVJ3_CAPBA</name>
<organism evidence="3 4">
    <name type="scientific">Capsicum baccatum</name>
    <name type="common">Peruvian pepper</name>
    <dbReference type="NCBI Taxonomy" id="33114"/>
    <lineage>
        <taxon>Eukaryota</taxon>
        <taxon>Viridiplantae</taxon>
        <taxon>Streptophyta</taxon>
        <taxon>Embryophyta</taxon>
        <taxon>Tracheophyta</taxon>
        <taxon>Spermatophyta</taxon>
        <taxon>Magnoliopsida</taxon>
        <taxon>eudicotyledons</taxon>
        <taxon>Gunneridae</taxon>
        <taxon>Pentapetalae</taxon>
        <taxon>asterids</taxon>
        <taxon>lamiids</taxon>
        <taxon>Solanales</taxon>
        <taxon>Solanaceae</taxon>
        <taxon>Solanoideae</taxon>
        <taxon>Capsiceae</taxon>
        <taxon>Capsicum</taxon>
    </lineage>
</organism>
<protein>
    <submittedName>
        <fullName evidence="3">Uncharacterized protein</fullName>
    </submittedName>
</protein>
<evidence type="ECO:0000256" key="2">
    <source>
        <dbReference type="SAM" id="Phobius"/>
    </source>
</evidence>